<sequence>MSGKSIDDFVRLIFKNIKESKFIGNFNISHADGFVANNIVDDSKQSGWIDAILIADIHFEPDFVAAFASLVASFPSFFFHAPLSISAFFLEIQIFSILIVV</sequence>
<keyword evidence="1" id="KW-0472">Membrane</keyword>
<evidence type="ECO:0000256" key="1">
    <source>
        <dbReference type="SAM" id="Phobius"/>
    </source>
</evidence>
<gene>
    <name evidence="2" type="ORF">SDC9_195778</name>
</gene>
<proteinExistence type="predicted"/>
<protein>
    <submittedName>
        <fullName evidence="2">Uncharacterized protein</fullName>
    </submittedName>
</protein>
<dbReference type="EMBL" id="VSSQ01110237">
    <property type="protein sequence ID" value="MPN48173.1"/>
    <property type="molecule type" value="Genomic_DNA"/>
</dbReference>
<name>A0A645ILH2_9ZZZZ</name>
<keyword evidence="1" id="KW-0812">Transmembrane</keyword>
<accession>A0A645ILH2</accession>
<organism evidence="2">
    <name type="scientific">bioreactor metagenome</name>
    <dbReference type="NCBI Taxonomy" id="1076179"/>
    <lineage>
        <taxon>unclassified sequences</taxon>
        <taxon>metagenomes</taxon>
        <taxon>ecological metagenomes</taxon>
    </lineage>
</organism>
<keyword evidence="1" id="KW-1133">Transmembrane helix</keyword>
<feature type="transmembrane region" description="Helical" evidence="1">
    <location>
        <begin position="77"/>
        <end position="100"/>
    </location>
</feature>
<evidence type="ECO:0000313" key="2">
    <source>
        <dbReference type="EMBL" id="MPN48173.1"/>
    </source>
</evidence>
<dbReference type="AlphaFoldDB" id="A0A645ILH2"/>
<comment type="caution">
    <text evidence="2">The sequence shown here is derived from an EMBL/GenBank/DDBJ whole genome shotgun (WGS) entry which is preliminary data.</text>
</comment>
<reference evidence="2" key="1">
    <citation type="submission" date="2019-08" db="EMBL/GenBank/DDBJ databases">
        <authorList>
            <person name="Kucharzyk K."/>
            <person name="Murdoch R.W."/>
            <person name="Higgins S."/>
            <person name="Loffler F."/>
        </authorList>
    </citation>
    <scope>NUCLEOTIDE SEQUENCE</scope>
</reference>